<evidence type="ECO:0000256" key="2">
    <source>
        <dbReference type="PROSITE-ProRule" id="PRU10007"/>
    </source>
</evidence>
<dbReference type="RefSeq" id="WP_343990686.1">
    <property type="nucleotide sequence ID" value="NZ_BAAALG010000001.1"/>
</dbReference>
<dbReference type="InterPro" id="IPR016161">
    <property type="entry name" value="Ald_DH/histidinol_DH"/>
</dbReference>
<dbReference type="Gene3D" id="3.40.605.10">
    <property type="entry name" value="Aldehyde Dehydrogenase, Chain A, domain 1"/>
    <property type="match status" value="1"/>
</dbReference>
<keyword evidence="6" id="KW-1185">Reference proteome</keyword>
<protein>
    <submittedName>
        <fullName evidence="5">Aldehyde dehydrogenase family protein</fullName>
    </submittedName>
</protein>
<proteinExistence type="inferred from homology"/>
<dbReference type="InterPro" id="IPR016162">
    <property type="entry name" value="Ald_DH_N"/>
</dbReference>
<organism evidence="5 6">
    <name type="scientific">Nocardioides dubius</name>
    <dbReference type="NCBI Taxonomy" id="317019"/>
    <lineage>
        <taxon>Bacteria</taxon>
        <taxon>Bacillati</taxon>
        <taxon>Actinomycetota</taxon>
        <taxon>Actinomycetes</taxon>
        <taxon>Propionibacteriales</taxon>
        <taxon>Nocardioidaceae</taxon>
        <taxon>Nocardioides</taxon>
    </lineage>
</organism>
<comment type="similarity">
    <text evidence="3">Belongs to the aldehyde dehydrogenase family.</text>
</comment>
<dbReference type="Pfam" id="PF00171">
    <property type="entry name" value="Aldedh"/>
    <property type="match status" value="1"/>
</dbReference>
<gene>
    <name evidence="5" type="ORF">GCM10009668_03350</name>
</gene>
<evidence type="ECO:0000259" key="4">
    <source>
        <dbReference type="Pfam" id="PF00171"/>
    </source>
</evidence>
<comment type="caution">
    <text evidence="5">The sequence shown here is derived from an EMBL/GenBank/DDBJ whole genome shotgun (WGS) entry which is preliminary data.</text>
</comment>
<accession>A0ABN1TKL9</accession>
<dbReference type="SUPFAM" id="SSF53720">
    <property type="entry name" value="ALDH-like"/>
    <property type="match status" value="1"/>
</dbReference>
<dbReference type="InterPro" id="IPR029510">
    <property type="entry name" value="Ald_DH_CS_GLU"/>
</dbReference>
<dbReference type="InterPro" id="IPR015590">
    <property type="entry name" value="Aldehyde_DH_dom"/>
</dbReference>
<dbReference type="Gene3D" id="3.40.309.10">
    <property type="entry name" value="Aldehyde Dehydrogenase, Chain A, domain 2"/>
    <property type="match status" value="1"/>
</dbReference>
<feature type="domain" description="Aldehyde dehydrogenase" evidence="4">
    <location>
        <begin position="31"/>
        <end position="475"/>
    </location>
</feature>
<sequence length="479" mass="51556">MSNPFSYAPALESRGIVNLQPSYGLFINGEFVDGAGSSFKTINPATEEVLAEVSEADAADVDKAVKAARRAHTRVWGKMPGRERAKYLYRIARIIQERGRELAVLETLDNGKPIKEARDVDVPIVAAHFFYYAGWADKLEHSGFGTRSLGVAAQVIPWNFPLLMLAWKIAPALAAGNTVVLKPAETTPLTALLFAEICQQADLPAGVVNIVTGAGATGQALIAHEDVDKVAFTGSTEVGKAIARVVAGTEKRVTLELGGKAANIVFDDAPLDQAIEGIVNGIFFNQGHVCCAGSRLLVQESVADEVLERLKSRMTSLRVGDPLDKNTDIGAINSAEQLARIRELAEIGETETGGGRWSPACELPSQGFWFPPTVFTGVTQAHRIAREEIFGPVLSVLTFRTPTEAVEKANNTPYGLSAGIWTEKGSRILWMADQLRAGVVWANTFNKFDPTSPFGGYKESGYGREGGRHGLEGYLKGAE</sequence>
<dbReference type="PANTHER" id="PTHR11699">
    <property type="entry name" value="ALDEHYDE DEHYDROGENASE-RELATED"/>
    <property type="match status" value="1"/>
</dbReference>
<evidence type="ECO:0000313" key="6">
    <source>
        <dbReference type="Proteomes" id="UP001501581"/>
    </source>
</evidence>
<dbReference type="EMBL" id="BAAALG010000001">
    <property type="protein sequence ID" value="GAA1091804.1"/>
    <property type="molecule type" value="Genomic_DNA"/>
</dbReference>
<feature type="active site" evidence="2">
    <location>
        <position position="256"/>
    </location>
</feature>
<keyword evidence="1 3" id="KW-0560">Oxidoreductase</keyword>
<name>A0ABN1TKL9_9ACTN</name>
<evidence type="ECO:0000256" key="1">
    <source>
        <dbReference type="ARBA" id="ARBA00023002"/>
    </source>
</evidence>
<evidence type="ECO:0000313" key="5">
    <source>
        <dbReference type="EMBL" id="GAA1091804.1"/>
    </source>
</evidence>
<dbReference type="PROSITE" id="PS00687">
    <property type="entry name" value="ALDEHYDE_DEHYDR_GLU"/>
    <property type="match status" value="1"/>
</dbReference>
<reference evidence="5 6" key="1">
    <citation type="journal article" date="2019" name="Int. J. Syst. Evol. Microbiol.">
        <title>The Global Catalogue of Microorganisms (GCM) 10K type strain sequencing project: providing services to taxonomists for standard genome sequencing and annotation.</title>
        <authorList>
            <consortium name="The Broad Institute Genomics Platform"/>
            <consortium name="The Broad Institute Genome Sequencing Center for Infectious Disease"/>
            <person name="Wu L."/>
            <person name="Ma J."/>
        </authorList>
    </citation>
    <scope>NUCLEOTIDE SEQUENCE [LARGE SCALE GENOMIC DNA]</scope>
    <source>
        <strain evidence="5 6">JCM 13008</strain>
    </source>
</reference>
<dbReference type="Proteomes" id="UP001501581">
    <property type="component" value="Unassembled WGS sequence"/>
</dbReference>
<evidence type="ECO:0000256" key="3">
    <source>
        <dbReference type="RuleBase" id="RU003345"/>
    </source>
</evidence>
<dbReference type="InterPro" id="IPR016163">
    <property type="entry name" value="Ald_DH_C"/>
</dbReference>